<dbReference type="GO" id="GO:0003735">
    <property type="term" value="F:structural constituent of ribosome"/>
    <property type="evidence" value="ECO:0007669"/>
    <property type="project" value="InterPro"/>
</dbReference>
<keyword evidence="1" id="KW-0689">Ribosomal protein</keyword>
<feature type="coiled-coil region" evidence="3">
    <location>
        <begin position="325"/>
        <end position="352"/>
    </location>
</feature>
<evidence type="ECO:0000313" key="7">
    <source>
        <dbReference type="Proteomes" id="UP000572268"/>
    </source>
</evidence>
<keyword evidence="3" id="KW-0175">Coiled coil</keyword>
<dbReference type="AlphaFoldDB" id="A0A7J6LS98"/>
<evidence type="ECO:0000313" key="6">
    <source>
        <dbReference type="Proteomes" id="UP000570595"/>
    </source>
</evidence>
<dbReference type="GO" id="GO:0005840">
    <property type="term" value="C:ribosome"/>
    <property type="evidence" value="ECO:0007669"/>
    <property type="project" value="UniProtKB-KW"/>
</dbReference>
<comment type="caution">
    <text evidence="4">The sequence shown here is derived from an EMBL/GenBank/DDBJ whole genome shotgun (WGS) entry which is preliminary data.</text>
</comment>
<dbReference type="GO" id="GO:1990904">
    <property type="term" value="C:ribonucleoprotein complex"/>
    <property type="evidence" value="ECO:0007669"/>
    <property type="project" value="UniProtKB-KW"/>
</dbReference>
<evidence type="ECO:0000313" key="4">
    <source>
        <dbReference type="EMBL" id="KAF4661870.1"/>
    </source>
</evidence>
<gene>
    <name evidence="4" type="primary">PNPLA6_2</name>
    <name evidence="4" type="ORF">FOL46_005548</name>
    <name evidence="5" type="ORF">FOZ61_001188</name>
</gene>
<feature type="coiled-coil region" evidence="3">
    <location>
        <begin position="496"/>
        <end position="523"/>
    </location>
</feature>
<accession>A0A7J6LS98</accession>
<keyword evidence="2" id="KW-0687">Ribonucleoprotein</keyword>
<dbReference type="SUPFAM" id="SSF53137">
    <property type="entry name" value="Translational machinery components"/>
    <property type="match status" value="1"/>
</dbReference>
<reference evidence="6 7" key="1">
    <citation type="submission" date="2020-04" db="EMBL/GenBank/DDBJ databases">
        <title>Perkinsus olseni comparative genomics.</title>
        <authorList>
            <person name="Bogema D.R."/>
        </authorList>
    </citation>
    <scope>NUCLEOTIDE SEQUENCE [LARGE SCALE GENOMIC DNA]</scope>
    <source>
        <strain evidence="5">ATCC PRA-179</strain>
        <strain evidence="4">ATCC PRA-31</strain>
    </source>
</reference>
<dbReference type="Proteomes" id="UP000572268">
    <property type="component" value="Unassembled WGS sequence"/>
</dbReference>
<organism evidence="4 7">
    <name type="scientific">Perkinsus olseni</name>
    <name type="common">Perkinsus atlanticus</name>
    <dbReference type="NCBI Taxonomy" id="32597"/>
    <lineage>
        <taxon>Eukaryota</taxon>
        <taxon>Sar</taxon>
        <taxon>Alveolata</taxon>
        <taxon>Perkinsozoa</taxon>
        <taxon>Perkinsea</taxon>
        <taxon>Perkinsida</taxon>
        <taxon>Perkinsidae</taxon>
        <taxon>Perkinsus</taxon>
    </lineage>
</organism>
<evidence type="ECO:0000313" key="5">
    <source>
        <dbReference type="EMBL" id="KAF4664007.1"/>
    </source>
</evidence>
<name>A0A7J6LS98_PEROL</name>
<dbReference type="Proteomes" id="UP000570595">
    <property type="component" value="Unassembled WGS sequence"/>
</dbReference>
<dbReference type="InterPro" id="IPR036967">
    <property type="entry name" value="Ribosomal_uS11_sf"/>
</dbReference>
<dbReference type="EMBL" id="JABAHT010000128">
    <property type="protein sequence ID" value="KAF4664007.1"/>
    <property type="molecule type" value="Genomic_DNA"/>
</dbReference>
<evidence type="ECO:0000256" key="2">
    <source>
        <dbReference type="ARBA" id="ARBA00023274"/>
    </source>
</evidence>
<sequence>MKAPSHIMSLELSCLDELWRRGGPRREPIDDLQQEILGCFKARDTKPTEKGRTYTRVPHIPLHVFVRGGETMGVFSSPGCLVVRPLQGGPTPCLALEACHTGGAYAYDSAEDHLVVLHTKNSRVSVYDMKTGAFFKLYVVEGLVVNGTETSIVIGDGMLFLTTLRGTTTSLNAVRLKGEGIYRRAHLLWHGVVSECMSIAPRLAYIRGCVEMARVSPEGQTIITQFKLGHGRSSLVRGKKETRLPRSADDVETKDAWFVGEQWVAMFCCKGDESSLWIADKFRPASHLCKGSSFYRYVLAGADDTVLALYSEKADSDSRAMSKSAEEALQSIKEAREKAHKLKLNAMSKKERRKFPGNFMNFKLGGGRPEFYHVERNQNGRIFEPDHVFEIVVYGTKNNCQATVINKSWNRRTVSLTNAGRVGIRKCKRKGNKTAERIGQSVAKKMRRLGVTCADLRFRYLMRIGPFVRGLTTNGLKITSVTHEPRLPKGKAGAVNAQFKQQVEQVHNEIDNSQKKLDQIKDMLRGEIAPKVDSIRSAVAQREQDAAHIEAQMPGSAIRLLSTAQAALSELESAVNDLHRQFGAYNTAPTAPALPLPSPYLSKELPPELNKRMQDLSGQLERALGALEAYIKEGADKEGILDNRSGESNGSGSDMAADVESTIRNQYNTFRILCARKAVLAERATALMHSQHVLRSSAGVNGGPPAAVGW</sequence>
<proteinExistence type="predicted"/>
<dbReference type="Gene3D" id="3.30.420.80">
    <property type="entry name" value="Ribosomal protein S11"/>
    <property type="match status" value="1"/>
</dbReference>
<evidence type="ECO:0000256" key="1">
    <source>
        <dbReference type="ARBA" id="ARBA00022980"/>
    </source>
</evidence>
<dbReference type="GO" id="GO:0006412">
    <property type="term" value="P:translation"/>
    <property type="evidence" value="ECO:0007669"/>
    <property type="project" value="InterPro"/>
</dbReference>
<protein>
    <submittedName>
        <fullName evidence="4">Neuropathy target esterase</fullName>
    </submittedName>
</protein>
<dbReference type="EMBL" id="JABANN010000338">
    <property type="protein sequence ID" value="KAF4661870.1"/>
    <property type="molecule type" value="Genomic_DNA"/>
</dbReference>
<evidence type="ECO:0000256" key="3">
    <source>
        <dbReference type="SAM" id="Coils"/>
    </source>
</evidence>
<dbReference type="OrthoDB" id="415302at2759"/>